<sequence length="138" mass="15167">MPCSGCGALHWQAEATLDQRDDKVVNFSTCCGKGKVTIPAAEKDTPAFPPLLMELFRGKSQKAINFQTLIRSYNNCLSFTSVGAKIDHSVMGPMGVNVFRMSGSMVHKIPSVTPEDPTNWTFAQIFVVGNHRTLEAQY</sequence>
<dbReference type="AlphaFoldDB" id="A0A2N5SCY6"/>
<accession>A0A2N5SCY6</accession>
<comment type="caution">
    <text evidence="1">The sequence shown here is derived from an EMBL/GenBank/DDBJ whole genome shotgun (WGS) entry which is preliminary data.</text>
</comment>
<name>A0A2N5SCY6_9BASI</name>
<evidence type="ECO:0000313" key="1">
    <source>
        <dbReference type="EMBL" id="PLW11084.1"/>
    </source>
</evidence>
<gene>
    <name evidence="1" type="ORF">PCASD_26225</name>
</gene>
<organism evidence="1 2">
    <name type="scientific">Puccinia coronata f. sp. avenae</name>
    <dbReference type="NCBI Taxonomy" id="200324"/>
    <lineage>
        <taxon>Eukaryota</taxon>
        <taxon>Fungi</taxon>
        <taxon>Dikarya</taxon>
        <taxon>Basidiomycota</taxon>
        <taxon>Pucciniomycotina</taxon>
        <taxon>Pucciniomycetes</taxon>
        <taxon>Pucciniales</taxon>
        <taxon>Pucciniaceae</taxon>
        <taxon>Puccinia</taxon>
    </lineage>
</organism>
<dbReference type="PANTHER" id="PTHR45786:SF74">
    <property type="entry name" value="ATP-DEPENDENT DNA HELICASE"/>
    <property type="match status" value="1"/>
</dbReference>
<protein>
    <submittedName>
        <fullName evidence="1">Uncharacterized protein</fullName>
    </submittedName>
</protein>
<dbReference type="Proteomes" id="UP000235392">
    <property type="component" value="Unassembled WGS sequence"/>
</dbReference>
<reference evidence="1 2" key="1">
    <citation type="submission" date="2017-11" db="EMBL/GenBank/DDBJ databases">
        <title>De novo assembly and phasing of dikaryotic genomes from two isolates of Puccinia coronata f. sp. avenae, the causal agent of oat crown rust.</title>
        <authorList>
            <person name="Miller M.E."/>
            <person name="Zhang Y."/>
            <person name="Omidvar V."/>
            <person name="Sperschneider J."/>
            <person name="Schwessinger B."/>
            <person name="Raley C."/>
            <person name="Palmer J.M."/>
            <person name="Garnica D."/>
            <person name="Upadhyaya N."/>
            <person name="Rathjen J."/>
            <person name="Taylor J.M."/>
            <person name="Park R.F."/>
            <person name="Dodds P.N."/>
            <person name="Hirsch C.D."/>
            <person name="Kianian S.F."/>
            <person name="Figueroa M."/>
        </authorList>
    </citation>
    <scope>NUCLEOTIDE SEQUENCE [LARGE SCALE GENOMIC DNA]</scope>
    <source>
        <strain evidence="1">12SD80</strain>
    </source>
</reference>
<proteinExistence type="predicted"/>
<evidence type="ECO:0000313" key="2">
    <source>
        <dbReference type="Proteomes" id="UP000235392"/>
    </source>
</evidence>
<dbReference type="EMBL" id="PGCI01000937">
    <property type="protein sequence ID" value="PLW11084.1"/>
    <property type="molecule type" value="Genomic_DNA"/>
</dbReference>
<dbReference type="PANTHER" id="PTHR45786">
    <property type="entry name" value="DNA BINDING PROTEIN-LIKE"/>
    <property type="match status" value="1"/>
</dbReference>